<accession>A0ABR1RTW9</accession>
<proteinExistence type="predicted"/>
<reference evidence="1 2" key="1">
    <citation type="submission" date="2023-01" db="EMBL/GenBank/DDBJ databases">
        <title>Analysis of 21 Apiospora genomes using comparative genomics revels a genus with tremendous synthesis potential of carbohydrate active enzymes and secondary metabolites.</title>
        <authorList>
            <person name="Sorensen T."/>
        </authorList>
    </citation>
    <scope>NUCLEOTIDE SEQUENCE [LARGE SCALE GENOMIC DNA]</scope>
    <source>
        <strain evidence="1 2">CBS 20057</strain>
    </source>
</reference>
<sequence length="82" mass="9071">MDPAGLTFQLSRPLATPLWVFGLYASGEAEPVNTNLHHLSKSLSLVWGLASTKEVPTFDFGGFAHVHALEIFEADGQRFWLE</sequence>
<protein>
    <submittedName>
        <fullName evidence="1">NADPH-dependent methylglyoxal reductase GRE2</fullName>
    </submittedName>
</protein>
<gene>
    <name evidence="1" type="ORF">PG991_007589</name>
</gene>
<keyword evidence="2" id="KW-1185">Reference proteome</keyword>
<dbReference type="Proteomes" id="UP001396898">
    <property type="component" value="Unassembled WGS sequence"/>
</dbReference>
<dbReference type="EMBL" id="JAQQWI010000010">
    <property type="protein sequence ID" value="KAK8018399.1"/>
    <property type="molecule type" value="Genomic_DNA"/>
</dbReference>
<organism evidence="1 2">
    <name type="scientific">Apiospora marii</name>
    <dbReference type="NCBI Taxonomy" id="335849"/>
    <lineage>
        <taxon>Eukaryota</taxon>
        <taxon>Fungi</taxon>
        <taxon>Dikarya</taxon>
        <taxon>Ascomycota</taxon>
        <taxon>Pezizomycotina</taxon>
        <taxon>Sordariomycetes</taxon>
        <taxon>Xylariomycetidae</taxon>
        <taxon>Amphisphaeriales</taxon>
        <taxon>Apiosporaceae</taxon>
        <taxon>Apiospora</taxon>
    </lineage>
</organism>
<evidence type="ECO:0000313" key="1">
    <source>
        <dbReference type="EMBL" id="KAK8018399.1"/>
    </source>
</evidence>
<evidence type="ECO:0000313" key="2">
    <source>
        <dbReference type="Proteomes" id="UP001396898"/>
    </source>
</evidence>
<name>A0ABR1RTW9_9PEZI</name>
<comment type="caution">
    <text evidence="1">The sequence shown here is derived from an EMBL/GenBank/DDBJ whole genome shotgun (WGS) entry which is preliminary data.</text>
</comment>